<evidence type="ECO:0000313" key="3">
    <source>
        <dbReference type="Proteomes" id="UP000507470"/>
    </source>
</evidence>
<proteinExistence type="predicted"/>
<dbReference type="Proteomes" id="UP000507470">
    <property type="component" value="Unassembled WGS sequence"/>
</dbReference>
<keyword evidence="3" id="KW-1185">Reference proteome</keyword>
<name>A0A6J8E6G7_MYTCO</name>
<accession>A0A6J8E6G7</accession>
<reference evidence="2 3" key="1">
    <citation type="submission" date="2020-06" db="EMBL/GenBank/DDBJ databases">
        <authorList>
            <person name="Li R."/>
            <person name="Bekaert M."/>
        </authorList>
    </citation>
    <scope>NUCLEOTIDE SEQUENCE [LARGE SCALE GENOMIC DNA]</scope>
    <source>
        <strain evidence="3">wild</strain>
    </source>
</reference>
<dbReference type="AlphaFoldDB" id="A0A6J8E6G7"/>
<organism evidence="2 3">
    <name type="scientific">Mytilus coruscus</name>
    <name type="common">Sea mussel</name>
    <dbReference type="NCBI Taxonomy" id="42192"/>
    <lineage>
        <taxon>Eukaryota</taxon>
        <taxon>Metazoa</taxon>
        <taxon>Spiralia</taxon>
        <taxon>Lophotrochozoa</taxon>
        <taxon>Mollusca</taxon>
        <taxon>Bivalvia</taxon>
        <taxon>Autobranchia</taxon>
        <taxon>Pteriomorphia</taxon>
        <taxon>Mytilida</taxon>
        <taxon>Mytiloidea</taxon>
        <taxon>Mytilidae</taxon>
        <taxon>Mytilinae</taxon>
        <taxon>Mytilus</taxon>
    </lineage>
</organism>
<evidence type="ECO:0000256" key="1">
    <source>
        <dbReference type="SAM" id="MobiDB-lite"/>
    </source>
</evidence>
<dbReference type="EMBL" id="CACVKT020008628">
    <property type="protein sequence ID" value="CAC5416344.1"/>
    <property type="molecule type" value="Genomic_DNA"/>
</dbReference>
<evidence type="ECO:0000313" key="2">
    <source>
        <dbReference type="EMBL" id="CAC5416344.1"/>
    </source>
</evidence>
<protein>
    <recommendedName>
        <fullName evidence="4">MEGF10_11</fullName>
    </recommendedName>
</protein>
<gene>
    <name evidence="2" type="ORF">MCOR_48979</name>
</gene>
<sequence length="331" mass="36503">MAGSPTCDFKTDSGEVIKVCCADYEANGNDCIGCSIGYTSDIGQMCQRCSNNMYGERCRYQCSCSRFEIGEVRLECCADSEAKGNNCIDFPSFCQFYITACSKGYTSVIGQNCLPCTRLTYGDRCKFECHCSDFESCNHVDGCVQFSSTAGTSVDTTSYITTLPWNEAARTTGDSTDNSSEGGSNSSGSGENTLFVDESQYERNQDYSNLPVISPPNIKDYITKATVHRIESTVPDNKKDTPCEHEYRLQQINAPKKDALQIASINVRFTVPKRSLSNITERVSQSCNNLNIGCIKSNMFTGNNDENINSTDDSMLVFHDMFKAKSESNIV</sequence>
<evidence type="ECO:0008006" key="4">
    <source>
        <dbReference type="Google" id="ProtNLM"/>
    </source>
</evidence>
<feature type="region of interest" description="Disordered" evidence="1">
    <location>
        <begin position="168"/>
        <end position="193"/>
    </location>
</feature>
<feature type="compositionally biased region" description="Low complexity" evidence="1">
    <location>
        <begin position="171"/>
        <end position="193"/>
    </location>
</feature>